<evidence type="ECO:0000256" key="1">
    <source>
        <dbReference type="SAM" id="Phobius"/>
    </source>
</evidence>
<organism evidence="2 3">
    <name type="scientific">Photobacterium aphoticum</name>
    <dbReference type="NCBI Taxonomy" id="754436"/>
    <lineage>
        <taxon>Bacteria</taxon>
        <taxon>Pseudomonadati</taxon>
        <taxon>Pseudomonadota</taxon>
        <taxon>Gammaproteobacteria</taxon>
        <taxon>Vibrionales</taxon>
        <taxon>Vibrionaceae</taxon>
        <taxon>Photobacterium</taxon>
    </lineage>
</organism>
<dbReference type="Proteomes" id="UP000029227">
    <property type="component" value="Unassembled WGS sequence"/>
</dbReference>
<sequence>MCRVLSIVSYFFDAPFWLIIILAVAGFMFGVFSSVKAFERNA</sequence>
<gene>
    <name evidence="2" type="ORF">JCM19237_4658</name>
</gene>
<dbReference type="EMBL" id="BBMN01000015">
    <property type="protein sequence ID" value="GAL07242.1"/>
    <property type="molecule type" value="Genomic_DNA"/>
</dbReference>
<feature type="transmembrane region" description="Helical" evidence="1">
    <location>
        <begin position="16"/>
        <end position="38"/>
    </location>
</feature>
<protein>
    <submittedName>
        <fullName evidence="2">Uncharacterized protein</fullName>
    </submittedName>
</protein>
<comment type="caution">
    <text evidence="2">The sequence shown here is derived from an EMBL/GenBank/DDBJ whole genome shotgun (WGS) entry which is preliminary data.</text>
</comment>
<accession>A0A090RI81</accession>
<evidence type="ECO:0000313" key="3">
    <source>
        <dbReference type="Proteomes" id="UP000029227"/>
    </source>
</evidence>
<keyword evidence="1" id="KW-0812">Transmembrane</keyword>
<evidence type="ECO:0000313" key="2">
    <source>
        <dbReference type="EMBL" id="GAL07242.1"/>
    </source>
</evidence>
<reference evidence="2 3" key="1">
    <citation type="journal article" date="2014" name="Genome Announc.">
        <title>Draft Genome Sequences of Two Vibrionaceae Species, Vibrio ponticus C121 and Photobacterium aphoticum C119, Isolated as Coral Reef Microbiota.</title>
        <authorList>
            <person name="Al-saari N."/>
            <person name="Meirelles P.M."/>
            <person name="Mino S."/>
            <person name="Suda W."/>
            <person name="Oshima K."/>
            <person name="Hattori M."/>
            <person name="Ohkuma M."/>
            <person name="Thompson F.L."/>
            <person name="Gomez-Gil B."/>
            <person name="Sawabe T."/>
            <person name="Sawabe T."/>
        </authorList>
    </citation>
    <scope>NUCLEOTIDE SEQUENCE [LARGE SCALE GENOMIC DNA]</scope>
    <source>
        <strain evidence="2 3">JCM 19237</strain>
    </source>
</reference>
<dbReference type="AlphaFoldDB" id="A0A090RI81"/>
<keyword evidence="1" id="KW-1133">Transmembrane helix</keyword>
<keyword evidence="1" id="KW-0472">Membrane</keyword>
<dbReference type="STRING" id="754436.JCM19237_4658"/>
<proteinExistence type="predicted"/>
<name>A0A090RI81_9GAMM</name>